<dbReference type="InterPro" id="IPR001283">
    <property type="entry name" value="CRISP-related"/>
</dbReference>
<dbReference type="FunFam" id="3.40.33.10:FF:000006">
    <property type="entry name" value="Putative pathogenesis-related protein 1"/>
    <property type="match status" value="1"/>
</dbReference>
<evidence type="ECO:0000256" key="1">
    <source>
        <dbReference type="ARBA" id="ARBA00003143"/>
    </source>
</evidence>
<keyword evidence="12" id="KW-1185">Reference proteome</keyword>
<dbReference type="Pfam" id="PF00188">
    <property type="entry name" value="CAP"/>
    <property type="match status" value="1"/>
</dbReference>
<feature type="signal peptide" evidence="7">
    <location>
        <begin position="1"/>
        <end position="22"/>
    </location>
</feature>
<dbReference type="Proteomes" id="UP000002051">
    <property type="component" value="Chromosome 4"/>
</dbReference>
<dbReference type="InterPro" id="IPR014044">
    <property type="entry name" value="CAP_dom"/>
</dbReference>
<evidence type="ECO:0000256" key="2">
    <source>
        <dbReference type="ARBA" id="ARBA00009923"/>
    </source>
</evidence>
<evidence type="ECO:0000256" key="7">
    <source>
        <dbReference type="SAM" id="SignalP"/>
    </source>
</evidence>
<dbReference type="GO" id="GO:0098542">
    <property type="term" value="P:defense response to other organism"/>
    <property type="evidence" value="ECO:0007669"/>
    <property type="project" value="UniProtKB-ARBA"/>
</dbReference>
<evidence type="ECO:0000313" key="9">
    <source>
        <dbReference type="EMBL" id="AES90510.1"/>
    </source>
</evidence>
<evidence type="ECO:0000313" key="11">
    <source>
        <dbReference type="EnsemblPlants" id="AES90510"/>
    </source>
</evidence>
<protein>
    <submittedName>
        <fullName evidence="9">CAP, cysteine-rich secretory protein, antigen 5</fullName>
    </submittedName>
</protein>
<feature type="chain" id="PRO_5014573129" evidence="7">
    <location>
        <begin position="23"/>
        <end position="159"/>
    </location>
</feature>
<gene>
    <name evidence="11" type="primary">11405682</name>
    <name evidence="9" type="ordered locus">MTR_4g092540</name>
    <name evidence="10" type="ORF">MtrunA17_Chr4g0049191</name>
</gene>
<dbReference type="EMBL" id="CM001220">
    <property type="protein sequence ID" value="AES90510.1"/>
    <property type="molecule type" value="Genomic_DNA"/>
</dbReference>
<evidence type="ECO:0000313" key="12">
    <source>
        <dbReference type="Proteomes" id="UP000002051"/>
    </source>
</evidence>
<evidence type="ECO:0000259" key="8">
    <source>
        <dbReference type="SMART" id="SM00198"/>
    </source>
</evidence>
<comment type="similarity">
    <text evidence="2">Belongs to the CRISP family.</text>
</comment>
<keyword evidence="4" id="KW-0611">Plant defense</keyword>
<dbReference type="InterPro" id="IPR018244">
    <property type="entry name" value="Allrgn_V5/Tpx1_CS"/>
</dbReference>
<name>G7JSZ6_MEDTR</name>
<dbReference type="HOGENOM" id="CLU_035730_8_1_1"/>
<dbReference type="eggNOG" id="KOG3017">
    <property type="taxonomic scope" value="Eukaryota"/>
</dbReference>
<reference evidence="10" key="4">
    <citation type="journal article" date="2018" name="Nat. Plants">
        <title>Whole-genome landscape of Medicago truncatula symbiotic genes.</title>
        <authorList>
            <person name="Pecrix Y."/>
            <person name="Gamas P."/>
            <person name="Carrere S."/>
        </authorList>
    </citation>
    <scope>NUCLEOTIDE SEQUENCE</scope>
    <source>
        <tissue evidence="10">Leaves</tissue>
    </source>
</reference>
<keyword evidence="3 7" id="KW-0732">Signal</keyword>
<dbReference type="PaxDb" id="3880-AES90510"/>
<accession>G7JSZ6</accession>
<dbReference type="PROSITE" id="PS01010">
    <property type="entry name" value="CRISP_2"/>
    <property type="match status" value="1"/>
</dbReference>
<dbReference type="EnsemblPlants" id="AES90510">
    <property type="protein sequence ID" value="AES90510"/>
    <property type="gene ID" value="MTR_4g092540"/>
</dbReference>
<evidence type="ECO:0000256" key="5">
    <source>
        <dbReference type="ARBA" id="ARBA00023157"/>
    </source>
</evidence>
<dbReference type="GO" id="GO:0005615">
    <property type="term" value="C:extracellular space"/>
    <property type="evidence" value="ECO:0000318"/>
    <property type="project" value="GO_Central"/>
</dbReference>
<dbReference type="SUPFAM" id="SSF55797">
    <property type="entry name" value="PR-1-like"/>
    <property type="match status" value="1"/>
</dbReference>
<sequence>MKPSNILVILTIFSMCCFLCLAHNAPQDYLDVHNKARAEVGVGPLVWNETLASYAMNYAKSKHETCEMVHSQGPYGENLAEGSDPQMNAADAVKLWVDEKAFYDYGTNACVKDECRHYTQVVWSNTKQLGCARESCKNGWTFFICSYYPPGNYVGDKPY</sequence>
<organism evidence="9 12">
    <name type="scientific">Medicago truncatula</name>
    <name type="common">Barrel medic</name>
    <name type="synonym">Medicago tribuloides</name>
    <dbReference type="NCBI Taxonomy" id="3880"/>
    <lineage>
        <taxon>Eukaryota</taxon>
        <taxon>Viridiplantae</taxon>
        <taxon>Streptophyta</taxon>
        <taxon>Embryophyta</taxon>
        <taxon>Tracheophyta</taxon>
        <taxon>Spermatophyta</taxon>
        <taxon>Magnoliopsida</taxon>
        <taxon>eudicotyledons</taxon>
        <taxon>Gunneridae</taxon>
        <taxon>Pentapetalae</taxon>
        <taxon>rosids</taxon>
        <taxon>fabids</taxon>
        <taxon>Fabales</taxon>
        <taxon>Fabaceae</taxon>
        <taxon>Papilionoideae</taxon>
        <taxon>50 kb inversion clade</taxon>
        <taxon>NPAAA clade</taxon>
        <taxon>Hologalegina</taxon>
        <taxon>IRL clade</taxon>
        <taxon>Trifolieae</taxon>
        <taxon>Medicago</taxon>
    </lineage>
</organism>
<dbReference type="Gene3D" id="3.40.33.10">
    <property type="entry name" value="CAP"/>
    <property type="match status" value="1"/>
</dbReference>
<dbReference type="SMART" id="SM00198">
    <property type="entry name" value="SCP"/>
    <property type="match status" value="1"/>
</dbReference>
<evidence type="ECO:0000256" key="6">
    <source>
        <dbReference type="ARBA" id="ARBA00023265"/>
    </source>
</evidence>
<proteinExistence type="inferred from homology"/>
<dbReference type="PROSITE" id="PS01009">
    <property type="entry name" value="CRISP_1"/>
    <property type="match status" value="1"/>
</dbReference>
<dbReference type="Gramene" id="rna25193">
    <property type="protein sequence ID" value="RHN62600.1"/>
    <property type="gene ID" value="gene25193"/>
</dbReference>
<comment type="function">
    <text evidence="1">Probably involved in the defense reaction of plants against pathogens.</text>
</comment>
<dbReference type="InterPro" id="IPR002413">
    <property type="entry name" value="V5_allergen-like"/>
</dbReference>
<reference evidence="9 12" key="1">
    <citation type="journal article" date="2011" name="Nature">
        <title>The Medicago genome provides insight into the evolution of rhizobial symbioses.</title>
        <authorList>
            <person name="Young N.D."/>
            <person name="Debelle F."/>
            <person name="Oldroyd G.E."/>
            <person name="Geurts R."/>
            <person name="Cannon S.B."/>
            <person name="Udvardi M.K."/>
            <person name="Benedito V.A."/>
            <person name="Mayer K.F."/>
            <person name="Gouzy J."/>
            <person name="Schoof H."/>
            <person name="Van de Peer Y."/>
            <person name="Proost S."/>
            <person name="Cook D.R."/>
            <person name="Meyers B.C."/>
            <person name="Spannagl M."/>
            <person name="Cheung F."/>
            <person name="De Mita S."/>
            <person name="Krishnakumar V."/>
            <person name="Gundlach H."/>
            <person name="Zhou S."/>
            <person name="Mudge J."/>
            <person name="Bharti A.K."/>
            <person name="Murray J.D."/>
            <person name="Naoumkina M.A."/>
            <person name="Rosen B."/>
            <person name="Silverstein K.A."/>
            <person name="Tang H."/>
            <person name="Rombauts S."/>
            <person name="Zhao P.X."/>
            <person name="Zhou P."/>
            <person name="Barbe V."/>
            <person name="Bardou P."/>
            <person name="Bechner M."/>
            <person name="Bellec A."/>
            <person name="Berger A."/>
            <person name="Berges H."/>
            <person name="Bidwell S."/>
            <person name="Bisseling T."/>
            <person name="Choisne N."/>
            <person name="Couloux A."/>
            <person name="Denny R."/>
            <person name="Deshpande S."/>
            <person name="Dai X."/>
            <person name="Doyle J.J."/>
            <person name="Dudez A.M."/>
            <person name="Farmer A.D."/>
            <person name="Fouteau S."/>
            <person name="Franken C."/>
            <person name="Gibelin C."/>
            <person name="Gish J."/>
            <person name="Goldstein S."/>
            <person name="Gonzalez A.J."/>
            <person name="Green P.J."/>
            <person name="Hallab A."/>
            <person name="Hartog M."/>
            <person name="Hua A."/>
            <person name="Humphray S.J."/>
            <person name="Jeong D.H."/>
            <person name="Jing Y."/>
            <person name="Jocker A."/>
            <person name="Kenton S.M."/>
            <person name="Kim D.J."/>
            <person name="Klee K."/>
            <person name="Lai H."/>
            <person name="Lang C."/>
            <person name="Lin S."/>
            <person name="Macmil S.L."/>
            <person name="Magdelenat G."/>
            <person name="Matthews L."/>
            <person name="McCorrison J."/>
            <person name="Monaghan E.L."/>
            <person name="Mun J.H."/>
            <person name="Najar F.Z."/>
            <person name="Nicholson C."/>
            <person name="Noirot C."/>
            <person name="O'Bleness M."/>
            <person name="Paule C.R."/>
            <person name="Poulain J."/>
            <person name="Prion F."/>
            <person name="Qin B."/>
            <person name="Qu C."/>
            <person name="Retzel E.F."/>
            <person name="Riddle C."/>
            <person name="Sallet E."/>
            <person name="Samain S."/>
            <person name="Samson N."/>
            <person name="Sanders I."/>
            <person name="Saurat O."/>
            <person name="Scarpelli C."/>
            <person name="Schiex T."/>
            <person name="Segurens B."/>
            <person name="Severin A.J."/>
            <person name="Sherrier D.J."/>
            <person name="Shi R."/>
            <person name="Sims S."/>
            <person name="Singer S.R."/>
            <person name="Sinharoy S."/>
            <person name="Sterck L."/>
            <person name="Viollet A."/>
            <person name="Wang B.B."/>
            <person name="Wang K."/>
            <person name="Wang M."/>
            <person name="Wang X."/>
            <person name="Warfsmann J."/>
            <person name="Weissenbach J."/>
            <person name="White D.D."/>
            <person name="White J.D."/>
            <person name="Wiley G.B."/>
            <person name="Wincker P."/>
            <person name="Xing Y."/>
            <person name="Yang L."/>
            <person name="Yao Z."/>
            <person name="Ying F."/>
            <person name="Zhai J."/>
            <person name="Zhou L."/>
            <person name="Zuber A."/>
            <person name="Denarie J."/>
            <person name="Dixon R.A."/>
            <person name="May G.D."/>
            <person name="Schwartz D.C."/>
            <person name="Rogers J."/>
            <person name="Quetier F."/>
            <person name="Town C.D."/>
            <person name="Roe B.A."/>
        </authorList>
    </citation>
    <scope>NUCLEOTIDE SEQUENCE [LARGE SCALE GENOMIC DNA]</scope>
    <source>
        <strain evidence="9">A17</strain>
        <strain evidence="11 12">cv. Jemalong A17</strain>
    </source>
</reference>
<reference evidence="11" key="3">
    <citation type="submission" date="2015-04" db="UniProtKB">
        <authorList>
            <consortium name="EnsemblPlants"/>
        </authorList>
    </citation>
    <scope>IDENTIFICATION</scope>
    <source>
        <strain evidence="11">cv. Jemalong A17</strain>
    </source>
</reference>
<evidence type="ECO:0000256" key="3">
    <source>
        <dbReference type="ARBA" id="ARBA00022729"/>
    </source>
</evidence>
<dbReference type="PRINTS" id="PR00837">
    <property type="entry name" value="V5TPXLIKE"/>
</dbReference>
<feature type="domain" description="SCP" evidence="8">
    <location>
        <begin position="24"/>
        <end position="155"/>
    </location>
</feature>
<keyword evidence="5" id="KW-1015">Disulfide bond</keyword>
<dbReference type="Proteomes" id="UP000265566">
    <property type="component" value="Chromosome 4"/>
</dbReference>
<dbReference type="PANTHER" id="PTHR10334">
    <property type="entry name" value="CYSTEINE-RICH SECRETORY PROTEIN-RELATED"/>
    <property type="match status" value="1"/>
</dbReference>
<dbReference type="KEGG" id="mtr:11405682"/>
<evidence type="ECO:0000256" key="4">
    <source>
        <dbReference type="ARBA" id="ARBA00022821"/>
    </source>
</evidence>
<evidence type="ECO:0000313" key="10">
    <source>
        <dbReference type="EMBL" id="RHN62600.1"/>
    </source>
</evidence>
<dbReference type="CDD" id="cd05381">
    <property type="entry name" value="CAP_PR-1"/>
    <property type="match status" value="1"/>
</dbReference>
<dbReference type="AlphaFoldDB" id="G7JSZ6"/>
<dbReference type="STRING" id="3880.G7JSZ6"/>
<reference evidence="9 12" key="2">
    <citation type="journal article" date="2014" name="BMC Genomics">
        <title>An improved genome release (version Mt4.0) for the model legume Medicago truncatula.</title>
        <authorList>
            <person name="Tang H."/>
            <person name="Krishnakumar V."/>
            <person name="Bidwell S."/>
            <person name="Rosen B."/>
            <person name="Chan A."/>
            <person name="Zhou S."/>
            <person name="Gentzbittel L."/>
            <person name="Childs K.L."/>
            <person name="Yandell M."/>
            <person name="Gundlach H."/>
            <person name="Mayer K.F."/>
            <person name="Schwartz D.C."/>
            <person name="Town C.D."/>
        </authorList>
    </citation>
    <scope>GENOME REANNOTATION</scope>
    <source>
        <strain evidence="11 12">cv. Jemalong A17</strain>
    </source>
</reference>
<dbReference type="OMA" id="CFAQNSP"/>
<dbReference type="EMBL" id="PSQE01000004">
    <property type="protein sequence ID" value="RHN62600.1"/>
    <property type="molecule type" value="Genomic_DNA"/>
</dbReference>
<dbReference type="PRINTS" id="PR00838">
    <property type="entry name" value="V5ALLERGEN"/>
</dbReference>
<dbReference type="InterPro" id="IPR035940">
    <property type="entry name" value="CAP_sf"/>
</dbReference>
<dbReference type="OrthoDB" id="337038at2759"/>
<keyword evidence="6" id="KW-0568">Pathogenesis-related protein</keyword>